<gene>
    <name evidence="1" type="ORF">H5S09_03835</name>
</gene>
<keyword evidence="2" id="KW-1185">Reference proteome</keyword>
<protein>
    <submittedName>
        <fullName evidence="1">Uncharacterized protein</fullName>
    </submittedName>
</protein>
<evidence type="ECO:0000313" key="1">
    <source>
        <dbReference type="EMBL" id="MBB1097083.1"/>
    </source>
</evidence>
<reference evidence="1 2" key="1">
    <citation type="submission" date="2020-07" db="EMBL/GenBank/DDBJ databases">
        <title>Description of Limosilactobacillus balticus sp. nov., Limosilactobacillus agrestis sp. nov., Limosilactobacillus albertensis sp. nov., Limosilactobacillus rudii sp. nov., Limosilactobacillus fastidiosus sp. nov., five novel Limosilactobacillus species isolated from the vertebrate gastrointestinal tract, and proposal of 6 subspecies of Limosilactobacillus reuteri adapted to the gastrointestinal tract of specific vertebrate hosts.</title>
        <authorList>
            <person name="Li F."/>
            <person name="Cheng C."/>
            <person name="Zheng J."/>
            <person name="Quevedo R.M."/>
            <person name="Li J."/>
            <person name="Roos S."/>
            <person name="Gaenzle M.G."/>
            <person name="Walter J."/>
        </authorList>
    </citation>
    <scope>NUCLEOTIDE SEQUENCE [LARGE SCALE GENOMIC DNA]</scope>
    <source>
        <strain evidence="1 2">STM2_1</strain>
    </source>
</reference>
<comment type="caution">
    <text evidence="1">The sequence shown here is derived from an EMBL/GenBank/DDBJ whole genome shotgun (WGS) entry which is preliminary data.</text>
</comment>
<proteinExistence type="predicted"/>
<sequence>MTVFKDPKYFMVIYFREEDDEYTGGYGIVEAGKSIVYPIIDFENCSILCYKSYGSFKVAEERMYVPTYSDIRFVKYSRFADIAQAHPELNNDNVCKCIRWRFEDLGIKMLTKEREKRIKQIVEYDPSAGERLDFLTKNVETYFKKLRRKHRKLRKDK</sequence>
<organism evidence="1 2">
    <name type="scientific">Limosilactobacillus rudii</name>
    <dbReference type="NCBI Taxonomy" id="2759755"/>
    <lineage>
        <taxon>Bacteria</taxon>
        <taxon>Bacillati</taxon>
        <taxon>Bacillota</taxon>
        <taxon>Bacilli</taxon>
        <taxon>Lactobacillales</taxon>
        <taxon>Lactobacillaceae</taxon>
        <taxon>Limosilactobacillus</taxon>
    </lineage>
</organism>
<evidence type="ECO:0000313" key="2">
    <source>
        <dbReference type="Proteomes" id="UP000517106"/>
    </source>
</evidence>
<dbReference type="Proteomes" id="UP000517106">
    <property type="component" value="Unassembled WGS sequence"/>
</dbReference>
<accession>A0A7W3YMH5</accession>
<dbReference type="AlphaFoldDB" id="A0A7W3YMH5"/>
<dbReference type="EMBL" id="JACIVA010000040">
    <property type="protein sequence ID" value="MBB1097083.1"/>
    <property type="molecule type" value="Genomic_DNA"/>
</dbReference>
<name>A0A7W3YMH5_9LACO</name>
<dbReference type="RefSeq" id="WP_182595831.1">
    <property type="nucleotide sequence ID" value="NZ_JACIVA010000040.1"/>
</dbReference>